<evidence type="ECO:0000313" key="11">
    <source>
        <dbReference type="EMBL" id="OCT90231.1"/>
    </source>
</evidence>
<dbReference type="AlphaFoldDB" id="A0A974DG23"/>
<keyword evidence="6" id="KW-0297">G-protein coupled receptor</keyword>
<keyword evidence="7 9" id="KW-0472">Membrane</keyword>
<dbReference type="InterPro" id="IPR017452">
    <property type="entry name" value="GPCR_Rhodpsn_7TM"/>
</dbReference>
<keyword evidence="4" id="KW-0716">Sensory transduction</keyword>
<feature type="domain" description="G-protein coupled receptors family 1 profile" evidence="10">
    <location>
        <begin position="31"/>
        <end position="246"/>
    </location>
</feature>
<evidence type="ECO:0000256" key="4">
    <source>
        <dbReference type="ARBA" id="ARBA00022725"/>
    </source>
</evidence>
<dbReference type="GO" id="GO:0005886">
    <property type="term" value="C:plasma membrane"/>
    <property type="evidence" value="ECO:0007669"/>
    <property type="project" value="UniProtKB-SubCell"/>
</dbReference>
<dbReference type="GO" id="GO:0004930">
    <property type="term" value="F:G protein-coupled receptor activity"/>
    <property type="evidence" value="ECO:0007669"/>
    <property type="project" value="UniProtKB-KW"/>
</dbReference>
<protein>
    <recommendedName>
        <fullName evidence="10">G-protein coupled receptors family 1 profile domain-containing protein</fullName>
    </recommendedName>
</protein>
<evidence type="ECO:0000256" key="3">
    <source>
        <dbReference type="ARBA" id="ARBA00022692"/>
    </source>
</evidence>
<keyword evidence="5 9" id="KW-1133">Transmembrane helix</keyword>
<evidence type="ECO:0000256" key="2">
    <source>
        <dbReference type="ARBA" id="ARBA00022475"/>
    </source>
</evidence>
<dbReference type="Gene3D" id="1.20.1070.10">
    <property type="entry name" value="Rhodopsin 7-helix transmembrane proteins"/>
    <property type="match status" value="1"/>
</dbReference>
<feature type="transmembrane region" description="Helical" evidence="9">
    <location>
        <begin position="78"/>
        <end position="99"/>
    </location>
</feature>
<evidence type="ECO:0000256" key="8">
    <source>
        <dbReference type="ARBA" id="ARBA00023170"/>
    </source>
</evidence>
<evidence type="ECO:0000256" key="1">
    <source>
        <dbReference type="ARBA" id="ARBA00004651"/>
    </source>
</evidence>
<keyword evidence="2" id="KW-1003">Cell membrane</keyword>
<organism evidence="11 12">
    <name type="scientific">Xenopus laevis</name>
    <name type="common">African clawed frog</name>
    <dbReference type="NCBI Taxonomy" id="8355"/>
    <lineage>
        <taxon>Eukaryota</taxon>
        <taxon>Metazoa</taxon>
        <taxon>Chordata</taxon>
        <taxon>Craniata</taxon>
        <taxon>Vertebrata</taxon>
        <taxon>Euteleostomi</taxon>
        <taxon>Amphibia</taxon>
        <taxon>Batrachia</taxon>
        <taxon>Anura</taxon>
        <taxon>Pipoidea</taxon>
        <taxon>Pipidae</taxon>
        <taxon>Xenopodinae</taxon>
        <taxon>Xenopus</taxon>
        <taxon>Xenopus</taxon>
    </lineage>
</organism>
<keyword evidence="4" id="KW-0552">Olfaction</keyword>
<evidence type="ECO:0000313" key="12">
    <source>
        <dbReference type="Proteomes" id="UP000694892"/>
    </source>
</evidence>
<dbReference type="EMBL" id="CM004470">
    <property type="protein sequence ID" value="OCT90231.1"/>
    <property type="molecule type" value="Genomic_DNA"/>
</dbReference>
<gene>
    <name evidence="11" type="ORF">XELAEV_18018844mg</name>
</gene>
<feature type="transmembrane region" description="Helical" evidence="9">
    <location>
        <begin position="106"/>
        <end position="124"/>
    </location>
</feature>
<feature type="transmembrane region" description="Helical" evidence="9">
    <location>
        <begin position="27"/>
        <end position="46"/>
    </location>
</feature>
<keyword evidence="8" id="KW-0675">Receptor</keyword>
<dbReference type="GO" id="GO:0007608">
    <property type="term" value="P:sensory perception of smell"/>
    <property type="evidence" value="ECO:0007669"/>
    <property type="project" value="UniProtKB-KW"/>
</dbReference>
<reference evidence="12" key="1">
    <citation type="journal article" date="2016" name="Nature">
        <title>Genome evolution in the allotetraploid frog Xenopus laevis.</title>
        <authorList>
            <person name="Session A.M."/>
            <person name="Uno Y."/>
            <person name="Kwon T."/>
            <person name="Chapman J.A."/>
            <person name="Toyoda A."/>
            <person name="Takahashi S."/>
            <person name="Fukui A."/>
            <person name="Hikosaka A."/>
            <person name="Suzuki A."/>
            <person name="Kondo M."/>
            <person name="van Heeringen S.J."/>
            <person name="Quigley I."/>
            <person name="Heinz S."/>
            <person name="Ogino H."/>
            <person name="Ochi H."/>
            <person name="Hellsten U."/>
            <person name="Lyons J.B."/>
            <person name="Simakov O."/>
            <person name="Putnam N."/>
            <person name="Stites J."/>
            <person name="Kuroki Y."/>
            <person name="Tanaka T."/>
            <person name="Michiue T."/>
            <person name="Watanabe M."/>
            <person name="Bogdanovic O."/>
            <person name="Lister R."/>
            <person name="Georgiou G."/>
            <person name="Paranjpe S.S."/>
            <person name="van Kruijsbergen I."/>
            <person name="Shu S."/>
            <person name="Carlson J."/>
            <person name="Kinoshita T."/>
            <person name="Ohta Y."/>
            <person name="Mawaribuchi S."/>
            <person name="Jenkins J."/>
            <person name="Grimwood J."/>
            <person name="Schmutz J."/>
            <person name="Mitros T."/>
            <person name="Mozaffari S.V."/>
            <person name="Suzuki Y."/>
            <person name="Haramoto Y."/>
            <person name="Yamamoto T.S."/>
            <person name="Takagi C."/>
            <person name="Heald R."/>
            <person name="Miller K."/>
            <person name="Haudenschild C."/>
            <person name="Kitzman J."/>
            <person name="Nakayama T."/>
            <person name="Izutsu Y."/>
            <person name="Robert J."/>
            <person name="Fortriede J."/>
            <person name="Burns K."/>
            <person name="Lotay V."/>
            <person name="Karimi K."/>
            <person name="Yasuoka Y."/>
            <person name="Dichmann D.S."/>
            <person name="Flajnik M.F."/>
            <person name="Houston D.W."/>
            <person name="Shendure J."/>
            <person name="DuPasquier L."/>
            <person name="Vize P.D."/>
            <person name="Zorn A.M."/>
            <person name="Ito M."/>
            <person name="Marcotte E.M."/>
            <person name="Wallingford J.B."/>
            <person name="Ito Y."/>
            <person name="Asashima M."/>
            <person name="Ueno N."/>
            <person name="Matsuda Y."/>
            <person name="Veenstra G.J."/>
            <person name="Fujiyama A."/>
            <person name="Harland R.M."/>
            <person name="Taira M."/>
            <person name="Rokhsar D.S."/>
        </authorList>
    </citation>
    <scope>NUCLEOTIDE SEQUENCE [LARGE SCALE GENOMIC DNA]</scope>
    <source>
        <strain evidence="12">J</strain>
    </source>
</reference>
<name>A0A974DG23_XENLA</name>
<evidence type="ECO:0000256" key="5">
    <source>
        <dbReference type="ARBA" id="ARBA00022989"/>
    </source>
</evidence>
<sequence>MDYAMNFTVPRSFHLLAFPYSEENHNVILMGFLLMYLLAVFWKCLVSNLHTPMYFFLCNLAFQDIISVSAFLPKLMAITMTGVTSISFLGCITQLFLFITCTDGDFLLLAIMAYDQYVAICIPLRYHLIMNSRCCILLVTIFMDFMLLDINHIFCETISMLKLSCSDTAHIQTLIAVEAPLIGILPLVHETKNSQEIDKLLTLMYLGFIPLLNPLANSLRNRQVQSAVKIVFTKYIINASCKGSLT</sequence>
<evidence type="ECO:0000256" key="6">
    <source>
        <dbReference type="ARBA" id="ARBA00023040"/>
    </source>
</evidence>
<evidence type="ECO:0000259" key="10">
    <source>
        <dbReference type="PROSITE" id="PS50262"/>
    </source>
</evidence>
<evidence type="ECO:0000256" key="9">
    <source>
        <dbReference type="SAM" id="Phobius"/>
    </source>
</evidence>
<dbReference type="InterPro" id="IPR000276">
    <property type="entry name" value="GPCR_Rhodpsn"/>
</dbReference>
<dbReference type="InterPro" id="IPR050516">
    <property type="entry name" value="Olfactory_GPCR"/>
</dbReference>
<feature type="transmembrane region" description="Helical" evidence="9">
    <location>
        <begin position="53"/>
        <end position="72"/>
    </location>
</feature>
<keyword evidence="6" id="KW-0807">Transducer</keyword>
<keyword evidence="3 9" id="KW-0812">Transmembrane</keyword>
<dbReference type="Pfam" id="PF00001">
    <property type="entry name" value="7tm_1"/>
    <property type="match status" value="1"/>
</dbReference>
<dbReference type="PANTHER" id="PTHR26452">
    <property type="entry name" value="OLFACTORY RECEPTOR"/>
    <property type="match status" value="1"/>
</dbReference>
<evidence type="ECO:0000256" key="7">
    <source>
        <dbReference type="ARBA" id="ARBA00023136"/>
    </source>
</evidence>
<proteinExistence type="predicted"/>
<dbReference type="PROSITE" id="PS50262">
    <property type="entry name" value="G_PROTEIN_RECEP_F1_2"/>
    <property type="match status" value="1"/>
</dbReference>
<comment type="subcellular location">
    <subcellularLocation>
        <location evidence="1">Cell membrane</location>
        <topology evidence="1">Multi-pass membrane protein</topology>
    </subcellularLocation>
</comment>
<dbReference type="Proteomes" id="UP000694892">
    <property type="component" value="Chromosome 3L"/>
</dbReference>
<accession>A0A974DG23</accession>
<dbReference type="SUPFAM" id="SSF81321">
    <property type="entry name" value="Family A G protein-coupled receptor-like"/>
    <property type="match status" value="1"/>
</dbReference>